<dbReference type="Gene3D" id="3.30.460.10">
    <property type="entry name" value="Beta Polymerase, domain 2"/>
    <property type="match status" value="1"/>
</dbReference>
<dbReference type="EMBL" id="LSFY01000001">
    <property type="protein sequence ID" value="KXZ39735.1"/>
    <property type="molecule type" value="Genomic_DNA"/>
</dbReference>
<gene>
    <name evidence="1" type="ORF">JWYL7_0810</name>
    <name evidence="2" type="ORF">SAMN05661008_00587</name>
</gene>
<dbReference type="Proteomes" id="UP000323392">
    <property type="component" value="Unassembled WGS sequence"/>
</dbReference>
<reference evidence="2 4" key="2">
    <citation type="submission" date="2016-11" db="EMBL/GenBank/DDBJ databases">
        <authorList>
            <person name="Varghese N."/>
            <person name="Submissions S."/>
        </authorList>
    </citation>
    <scope>NUCLEOTIDE SEQUENCE [LARGE SCALE GENOMIC DNA]</scope>
    <source>
        <strain evidence="2 4">DSM 7308</strain>
    </source>
</reference>
<evidence type="ECO:0000313" key="1">
    <source>
        <dbReference type="EMBL" id="KXZ39735.1"/>
    </source>
</evidence>
<dbReference type="OrthoDB" id="1706482at2"/>
<reference evidence="1 3" key="1">
    <citation type="submission" date="2016-02" db="EMBL/GenBank/DDBJ databases">
        <title>Draft genome sequence for Clostridium paradoxum JW-YL-7.</title>
        <authorList>
            <person name="Utturkar S.M."/>
            <person name="Lancaster A."/>
            <person name="Poole F.L."/>
            <person name="Adams M.W."/>
            <person name="Brown S.D."/>
        </authorList>
    </citation>
    <scope>NUCLEOTIDE SEQUENCE [LARGE SCALE GENOMIC DNA]</scope>
    <source>
        <strain evidence="1 3">JW-YL-7</strain>
    </source>
</reference>
<dbReference type="AlphaFoldDB" id="A0A150FR94"/>
<evidence type="ECO:0000313" key="2">
    <source>
        <dbReference type="EMBL" id="SHK62828.1"/>
    </source>
</evidence>
<name>A0A150FR94_CLOPD</name>
<dbReference type="PATRIC" id="fig|1121328.3.peg.816"/>
<dbReference type="EMBL" id="FRBG01000003">
    <property type="protein sequence ID" value="SHK62828.1"/>
    <property type="molecule type" value="Genomic_DNA"/>
</dbReference>
<keyword evidence="4" id="KW-1185">Reference proteome</keyword>
<dbReference type="Proteomes" id="UP000092605">
    <property type="component" value="Unassembled WGS sequence"/>
</dbReference>
<dbReference type="RefSeq" id="WP_066069401.1">
    <property type="nucleotide sequence ID" value="NZ_FRBG01000003.1"/>
</dbReference>
<dbReference type="InterPro" id="IPR043519">
    <property type="entry name" value="NT_sf"/>
</dbReference>
<comment type="caution">
    <text evidence="1">The sequence shown here is derived from an EMBL/GenBank/DDBJ whole genome shotgun (WGS) entry which is preliminary data.</text>
</comment>
<dbReference type="STRING" id="1121328.JWYL7_0810"/>
<proteinExistence type="predicted"/>
<protein>
    <submittedName>
        <fullName evidence="1">DNA polymerase beta domain protein region</fullName>
    </submittedName>
</protein>
<accession>A0A150FR94</accession>
<organism evidence="1 3">
    <name type="scientific">Alkalithermobacter thermoalcaliphilus JW-YL-7 = DSM 7308</name>
    <dbReference type="NCBI Taxonomy" id="1121328"/>
    <lineage>
        <taxon>Bacteria</taxon>
        <taxon>Bacillati</taxon>
        <taxon>Bacillota</taxon>
        <taxon>Clostridia</taxon>
        <taxon>Peptostreptococcales</taxon>
        <taxon>Tepidibacteraceae</taxon>
        <taxon>Alkalithermobacter</taxon>
    </lineage>
</organism>
<evidence type="ECO:0000313" key="4">
    <source>
        <dbReference type="Proteomes" id="UP000323392"/>
    </source>
</evidence>
<sequence length="232" mass="27815">MDVFKEELKKLQDDDNNLSILLVGSAQTLDLMDRKDIDLFVITKSGKYQIREIKKISNIEFDINYFPLSIVDKLIDDKEQFFIEAMSNSTIIYDKQGFAFEYVNLCVKEYNKGPEKLSHDEILNIYFSLVDDIKRIKYRQDIDKGEISYLYSVYLKRALDVYFRLNNKWIPKDKKMFKVLKKEDIYLYEMIKKLYKTYDCCILEDIIRYIFKGNLEKTYIKMIYKRGDDLNG</sequence>
<evidence type="ECO:0000313" key="3">
    <source>
        <dbReference type="Proteomes" id="UP000092605"/>
    </source>
</evidence>